<feature type="compositionally biased region" description="Gly residues" evidence="1">
    <location>
        <begin position="145"/>
        <end position="155"/>
    </location>
</feature>
<dbReference type="HOGENOM" id="CLU_1696256_0_0_1"/>
<evidence type="ECO:0000256" key="1">
    <source>
        <dbReference type="SAM" id="MobiDB-lite"/>
    </source>
</evidence>
<dbReference type="Proteomes" id="UP000053263">
    <property type="component" value="Unassembled WGS sequence"/>
</dbReference>
<reference evidence="2 3" key="1">
    <citation type="submission" date="2014-06" db="EMBL/GenBank/DDBJ databases">
        <title>Evolutionary Origins and Diversification of the Mycorrhizal Mutualists.</title>
        <authorList>
            <consortium name="DOE Joint Genome Institute"/>
            <consortium name="Mycorrhizal Genomics Consortium"/>
            <person name="Kohler A."/>
            <person name="Kuo A."/>
            <person name="Nagy L.G."/>
            <person name="Floudas D."/>
            <person name="Copeland A."/>
            <person name="Barry K.W."/>
            <person name="Cichocki N."/>
            <person name="Veneault-Fourrey C."/>
            <person name="LaButti K."/>
            <person name="Lindquist E.A."/>
            <person name="Lipzen A."/>
            <person name="Lundell T."/>
            <person name="Morin E."/>
            <person name="Murat C."/>
            <person name="Riley R."/>
            <person name="Ohm R."/>
            <person name="Sun H."/>
            <person name="Tunlid A."/>
            <person name="Henrissat B."/>
            <person name="Grigoriev I.V."/>
            <person name="Hibbett D.S."/>
            <person name="Martin F."/>
        </authorList>
    </citation>
    <scope>NUCLEOTIDE SEQUENCE [LARGE SCALE GENOMIC DNA]</scope>
    <source>
        <strain evidence="2 3">FD-325 SS-3</strain>
    </source>
</reference>
<keyword evidence="3" id="KW-1185">Reference proteome</keyword>
<evidence type="ECO:0000313" key="3">
    <source>
        <dbReference type="Proteomes" id="UP000053263"/>
    </source>
</evidence>
<gene>
    <name evidence="2" type="ORF">PLICRDRAFT_181065</name>
</gene>
<name>A0A0C9T3W9_PLICR</name>
<accession>A0A0C9T3W9</accession>
<feature type="compositionally biased region" description="Polar residues" evidence="1">
    <location>
        <begin position="96"/>
        <end position="105"/>
    </location>
</feature>
<evidence type="ECO:0000313" key="2">
    <source>
        <dbReference type="EMBL" id="KII82763.1"/>
    </source>
</evidence>
<dbReference type="EMBL" id="KN832678">
    <property type="protein sequence ID" value="KII82763.1"/>
    <property type="molecule type" value="Genomic_DNA"/>
</dbReference>
<organism evidence="2 3">
    <name type="scientific">Plicaturopsis crispa FD-325 SS-3</name>
    <dbReference type="NCBI Taxonomy" id="944288"/>
    <lineage>
        <taxon>Eukaryota</taxon>
        <taxon>Fungi</taxon>
        <taxon>Dikarya</taxon>
        <taxon>Basidiomycota</taxon>
        <taxon>Agaricomycotina</taxon>
        <taxon>Agaricomycetes</taxon>
        <taxon>Agaricomycetidae</taxon>
        <taxon>Amylocorticiales</taxon>
        <taxon>Amylocorticiaceae</taxon>
        <taxon>Plicatura</taxon>
        <taxon>Plicaturopsis crispa</taxon>
    </lineage>
</organism>
<feature type="region of interest" description="Disordered" evidence="1">
    <location>
        <begin position="72"/>
        <end position="155"/>
    </location>
</feature>
<proteinExistence type="predicted"/>
<protein>
    <submittedName>
        <fullName evidence="2">Unplaced genomic scaffold PLICRscaffold_125, whole genome shotgun sequence</fullName>
    </submittedName>
</protein>
<dbReference type="AlphaFoldDB" id="A0A0C9T3W9"/>
<sequence>MLAHGALALPPALRPPSLCCPHITHHIEHDRTLHNRTLCVQAPIRPHPPPPRQSGTAPRDWLRTAQARVVARPGNPHSNAHPGVVTPPGIVAHPSDSLNNTQTSIRRARNTPPRFAHRANPTPPTLAPFTEHSAAPFRAQRTGSQGQGQRDGGEG</sequence>